<dbReference type="Pfam" id="PF12728">
    <property type="entry name" value="HTH_17"/>
    <property type="match status" value="1"/>
</dbReference>
<dbReference type="OrthoDB" id="515428at2"/>
<dbReference type="EMBL" id="CP025085">
    <property type="protein sequence ID" value="AUG99713.1"/>
    <property type="molecule type" value="Genomic_DNA"/>
</dbReference>
<gene>
    <name evidence="2" type="ORF">CWC46_07690</name>
    <name evidence="3" type="ORF">Ser39006_007695</name>
</gene>
<dbReference type="InterPro" id="IPR041657">
    <property type="entry name" value="HTH_17"/>
</dbReference>
<evidence type="ECO:0000313" key="2">
    <source>
        <dbReference type="EMBL" id="AUG99713.1"/>
    </source>
</evidence>
<evidence type="ECO:0000259" key="1">
    <source>
        <dbReference type="Pfam" id="PF12728"/>
    </source>
</evidence>
<protein>
    <submittedName>
        <fullName evidence="3">DNA-binding protein</fullName>
    </submittedName>
</protein>
<reference evidence="3 4" key="1">
    <citation type="journal article" date="2013" name="Genome Announc.">
        <title>Draft genome sequence of Serratia sp. strain ATCC 39006, a model bacterium for analysis of the biosynthesis and regulation of prodigiosin, a carbapenem, and gas vesicles.</title>
        <authorList>
            <person name="Fineran P.C."/>
            <person name="Iglesias Cans M.C."/>
            <person name="Ramsay J.P."/>
            <person name="Wilf N.M."/>
            <person name="Cossyleon D."/>
            <person name="McNeil M.B."/>
            <person name="Williamson N.R."/>
            <person name="Monson R.E."/>
            <person name="Becher S.A."/>
            <person name="Stanton J.A."/>
            <person name="Brugger K."/>
            <person name="Brown S.D."/>
            <person name="Salmond G.P."/>
        </authorList>
    </citation>
    <scope>NUCLEOTIDE SEQUENCE [LARGE SCALE GENOMIC DNA]</scope>
    <source>
        <strain evidence="3">ATCC 39006</strain>
        <strain evidence="4">ATCC 39006 / SC 11482</strain>
    </source>
</reference>
<dbReference type="KEGG" id="serq:CWC46_07690"/>
<dbReference type="GO" id="GO:0003677">
    <property type="term" value="F:DNA binding"/>
    <property type="evidence" value="ECO:0007669"/>
    <property type="project" value="UniProtKB-KW"/>
</dbReference>
<dbReference type="Proteomes" id="UP000017700">
    <property type="component" value="Chromosome"/>
</dbReference>
<dbReference type="Proteomes" id="UP000233778">
    <property type="component" value="Chromosome"/>
</dbReference>
<feature type="domain" description="Helix-turn-helix" evidence="1">
    <location>
        <begin position="11"/>
        <end position="43"/>
    </location>
</feature>
<dbReference type="RefSeq" id="WP_071790908.1">
    <property type="nucleotide sequence ID" value="NZ_CP025084.1"/>
</dbReference>
<keyword evidence="3" id="KW-0238">DNA-binding</keyword>
<evidence type="ECO:0000313" key="4">
    <source>
        <dbReference type="Proteomes" id="UP000017700"/>
    </source>
</evidence>
<dbReference type="EMBL" id="CP025084">
    <property type="protein sequence ID" value="AUH04032.1"/>
    <property type="molecule type" value="Genomic_DNA"/>
</dbReference>
<evidence type="ECO:0000313" key="5">
    <source>
        <dbReference type="Proteomes" id="UP000233778"/>
    </source>
</evidence>
<proteinExistence type="predicted"/>
<keyword evidence="4" id="KW-1185">Reference proteome</keyword>
<name>A0A2I5THJ2_SERS3</name>
<reference evidence="2 5" key="3">
    <citation type="submission" date="2017-11" db="EMBL/GenBank/DDBJ databases">
        <title>Complete genome sequence of Serratia sp. ATCC 39006 LacA.</title>
        <authorList>
            <person name="Hampton H.G."/>
            <person name="Jackson S.A."/>
            <person name="Jauregui R."/>
            <person name="Poulter G.T.M."/>
            <person name="Salmond G.P.C."/>
            <person name="Fineran P.C."/>
        </authorList>
    </citation>
    <scope>NUCLEOTIDE SEQUENCE [LARGE SCALE GENOMIC DNA]</scope>
    <source>
        <strain evidence="2 5">ATCC 39006</strain>
    </source>
</reference>
<dbReference type="KEGG" id="sera:Ser39006_007695"/>
<sequence>MKRTVEIDDILTREQIAALLHINPQTVSQLVRQGRLPAFNIGTDKRPIYRFVRAACIAAMTNSINTQSVNAGDMTEEKPCQSNYVAVSGTVISLRQAAKELDNRLKQRTKGKLRNSTIN</sequence>
<organism evidence="3 4">
    <name type="scientific">Serratia sp. (strain ATCC 39006)</name>
    <name type="common">Prodigiosinella confusarubida</name>
    <dbReference type="NCBI Taxonomy" id="104623"/>
    <lineage>
        <taxon>Bacteria</taxon>
        <taxon>Pseudomonadati</taxon>
        <taxon>Pseudomonadota</taxon>
        <taxon>Gammaproteobacteria</taxon>
        <taxon>Enterobacterales</taxon>
        <taxon>Pectobacteriaceae</taxon>
        <taxon>Prodigiosinella</taxon>
    </lineage>
</organism>
<dbReference type="AlphaFoldDB" id="A0A2I5THJ2"/>
<accession>A0A2I5THJ2</accession>
<reference evidence="3" key="4">
    <citation type="submission" date="2017-11" db="EMBL/GenBank/DDBJ databases">
        <title>Complete genome sequence of Serratia sp. ATCC 39006.</title>
        <authorList>
            <person name="Hampton H.G."/>
            <person name="Jackson S.A."/>
            <person name="Jauregui R."/>
            <person name="Poulter G.T.M."/>
            <person name="Salmond G.P.C."/>
            <person name="Fineran P.C."/>
        </authorList>
    </citation>
    <scope>NUCLEOTIDE SEQUENCE</scope>
    <source>
        <strain evidence="3">ATCC 39006</strain>
    </source>
</reference>
<reference evidence="3" key="2">
    <citation type="submission" date="2013-09" db="EMBL/GenBank/DDBJ databases">
        <authorList>
            <person name="Wang G."/>
            <person name="Yang Y."/>
            <person name="Su Y."/>
        </authorList>
    </citation>
    <scope>NUCLEOTIDE SEQUENCE</scope>
    <source>
        <strain evidence="3">ATCC 39006</strain>
    </source>
</reference>
<evidence type="ECO:0000313" key="3">
    <source>
        <dbReference type="EMBL" id="AUH04032.1"/>
    </source>
</evidence>